<dbReference type="InterPro" id="IPR006059">
    <property type="entry name" value="SBP"/>
</dbReference>
<evidence type="ECO:0000256" key="2">
    <source>
        <dbReference type="SAM" id="SignalP"/>
    </source>
</evidence>
<comment type="caution">
    <text evidence="3">The sequence shown here is derived from an EMBL/GenBank/DDBJ whole genome shotgun (WGS) entry which is preliminary data.</text>
</comment>
<dbReference type="Gene3D" id="3.40.190.10">
    <property type="entry name" value="Periplasmic binding protein-like II"/>
    <property type="match status" value="2"/>
</dbReference>
<dbReference type="SUPFAM" id="SSF53850">
    <property type="entry name" value="Periplasmic binding protein-like II"/>
    <property type="match status" value="1"/>
</dbReference>
<dbReference type="Proteomes" id="UP000266177">
    <property type="component" value="Unassembled WGS sequence"/>
</dbReference>
<dbReference type="CDD" id="cd14748">
    <property type="entry name" value="PBP2_UgpB"/>
    <property type="match status" value="1"/>
</dbReference>
<evidence type="ECO:0000256" key="1">
    <source>
        <dbReference type="SAM" id="MobiDB-lite"/>
    </source>
</evidence>
<evidence type="ECO:0000313" key="4">
    <source>
        <dbReference type="Proteomes" id="UP000266177"/>
    </source>
</evidence>
<feature type="region of interest" description="Disordered" evidence="1">
    <location>
        <begin position="26"/>
        <end position="47"/>
    </location>
</feature>
<sequence length="442" mass="48243">MRRKSVMWCLALVLMISIVSGCSGGNPQNADGSSRNKGSEAGATDNSSSADAVELSFWYGWTGPEGEAIEKLIAKWNAANPGIQVKGLSQSDYQKQLTAITGGNPPDIASQFGQNVVPWGLRGAMMTLDDYIAQDGVDLQDFVPAALSTSQYEDKTYAIPVAMHVSMLFYNKDILAEAGFDGPPATIGELKECLKALSIVEDGGRLQRLGLWPGMDAYTFAYAYNGSFYDAEAKQVTPDHAGVKAAIELSKSIWDQYGSDNLDRFSSGLGQYMSAQNPFFSGKYAMTIDGEWLPTFIKQFAPNLNYGIAPIPYDENNPDLKNPGNVATSVFYIPKGAKHPDTSWKFLKWMTEPEQMAEFTGAIGNLPTRASAFTNPVYAEVPGFKEFLDYSSSSNLKSFPATSFANEYMTEFGVQYDAILRGSISLEEGLKKVKDKIQPLVK</sequence>
<dbReference type="Pfam" id="PF01547">
    <property type="entry name" value="SBP_bac_1"/>
    <property type="match status" value="1"/>
</dbReference>
<name>A0A3A3GEN2_PANTH</name>
<dbReference type="InterPro" id="IPR050490">
    <property type="entry name" value="Bact_solute-bd_prot1"/>
</dbReference>
<dbReference type="PANTHER" id="PTHR43649:SF12">
    <property type="entry name" value="DIACETYLCHITOBIOSE BINDING PROTEIN DASA"/>
    <property type="match status" value="1"/>
</dbReference>
<gene>
    <name evidence="3" type="ORF">DQX05_26605</name>
</gene>
<keyword evidence="2" id="KW-0732">Signal</keyword>
<dbReference type="AlphaFoldDB" id="A0A3A3GEN2"/>
<feature type="signal peptide" evidence="2">
    <location>
        <begin position="1"/>
        <end position="25"/>
    </location>
</feature>
<feature type="compositionally biased region" description="Polar residues" evidence="1">
    <location>
        <begin position="26"/>
        <end position="36"/>
    </location>
</feature>
<reference evidence="3 4" key="1">
    <citation type="submission" date="2018-09" db="EMBL/GenBank/DDBJ databases">
        <title>Paenibacillus SK2017-BO5.</title>
        <authorList>
            <person name="Piskunova J.V."/>
            <person name="Dubiley S.A."/>
            <person name="Severinov K.V."/>
        </authorList>
    </citation>
    <scope>NUCLEOTIDE SEQUENCE [LARGE SCALE GENOMIC DNA]</scope>
    <source>
        <strain evidence="3 4">BO5</strain>
    </source>
</reference>
<feature type="chain" id="PRO_5038946153" evidence="2">
    <location>
        <begin position="26"/>
        <end position="442"/>
    </location>
</feature>
<organism evidence="3 4">
    <name type="scientific">Paenibacillus thiaminolyticus</name>
    <name type="common">Bacillus thiaminolyticus</name>
    <dbReference type="NCBI Taxonomy" id="49283"/>
    <lineage>
        <taxon>Bacteria</taxon>
        <taxon>Bacillati</taxon>
        <taxon>Bacillota</taxon>
        <taxon>Bacilli</taxon>
        <taxon>Bacillales</taxon>
        <taxon>Paenibacillaceae</taxon>
        <taxon>Paenibacillus</taxon>
    </lineage>
</organism>
<proteinExistence type="predicted"/>
<dbReference type="EMBL" id="QYZD01000041">
    <property type="protein sequence ID" value="RJG18988.1"/>
    <property type="molecule type" value="Genomic_DNA"/>
</dbReference>
<dbReference type="PROSITE" id="PS51257">
    <property type="entry name" value="PROKAR_LIPOPROTEIN"/>
    <property type="match status" value="1"/>
</dbReference>
<protein>
    <submittedName>
        <fullName evidence="3">ABC transporter substrate-binding protein</fullName>
    </submittedName>
</protein>
<dbReference type="PANTHER" id="PTHR43649">
    <property type="entry name" value="ARABINOSE-BINDING PROTEIN-RELATED"/>
    <property type="match status" value="1"/>
</dbReference>
<accession>A0A3A3GEN2</accession>
<evidence type="ECO:0000313" key="3">
    <source>
        <dbReference type="EMBL" id="RJG18988.1"/>
    </source>
</evidence>
<dbReference type="OrthoDB" id="9808332at2"/>